<dbReference type="HOGENOM" id="CLU_1807466_0_0_1"/>
<evidence type="ECO:0000313" key="1">
    <source>
        <dbReference type="EMBL" id="KIJ42641.1"/>
    </source>
</evidence>
<proteinExistence type="predicted"/>
<evidence type="ECO:0000313" key="2">
    <source>
        <dbReference type="Proteomes" id="UP000054279"/>
    </source>
</evidence>
<accession>A0A0C9VWD9</accession>
<dbReference type="Proteomes" id="UP000054279">
    <property type="component" value="Unassembled WGS sequence"/>
</dbReference>
<dbReference type="AlphaFoldDB" id="A0A0C9VWD9"/>
<gene>
    <name evidence="1" type="ORF">M422DRAFT_254085</name>
</gene>
<name>A0A0C9VWD9_SPHS4</name>
<dbReference type="EMBL" id="KN837128">
    <property type="protein sequence ID" value="KIJ42641.1"/>
    <property type="molecule type" value="Genomic_DNA"/>
</dbReference>
<keyword evidence="2" id="KW-1185">Reference proteome</keyword>
<organism evidence="1 2">
    <name type="scientific">Sphaerobolus stellatus (strain SS14)</name>
    <dbReference type="NCBI Taxonomy" id="990650"/>
    <lineage>
        <taxon>Eukaryota</taxon>
        <taxon>Fungi</taxon>
        <taxon>Dikarya</taxon>
        <taxon>Basidiomycota</taxon>
        <taxon>Agaricomycotina</taxon>
        <taxon>Agaricomycetes</taxon>
        <taxon>Phallomycetidae</taxon>
        <taxon>Geastrales</taxon>
        <taxon>Sphaerobolaceae</taxon>
        <taxon>Sphaerobolus</taxon>
    </lineage>
</organism>
<sequence length="143" mass="16403">MAIPHFVQAKLSDPAPRYECYPLGCPHYSENNASNAALLLSKCITMNLDPDFSLEMVVFDQYDSQYKSKLMQARLNFRTEINAVWEEVGIQLPMLITARDEDRQLLEQVLKELEDLKRHGNYFLGSETTTNLIQLAIIAVEHL</sequence>
<protein>
    <submittedName>
        <fullName evidence="1">Uncharacterized protein</fullName>
    </submittedName>
</protein>
<reference evidence="1 2" key="1">
    <citation type="submission" date="2014-06" db="EMBL/GenBank/DDBJ databases">
        <title>Evolutionary Origins and Diversification of the Mycorrhizal Mutualists.</title>
        <authorList>
            <consortium name="DOE Joint Genome Institute"/>
            <consortium name="Mycorrhizal Genomics Consortium"/>
            <person name="Kohler A."/>
            <person name="Kuo A."/>
            <person name="Nagy L.G."/>
            <person name="Floudas D."/>
            <person name="Copeland A."/>
            <person name="Barry K.W."/>
            <person name="Cichocki N."/>
            <person name="Veneault-Fourrey C."/>
            <person name="LaButti K."/>
            <person name="Lindquist E.A."/>
            <person name="Lipzen A."/>
            <person name="Lundell T."/>
            <person name="Morin E."/>
            <person name="Murat C."/>
            <person name="Riley R."/>
            <person name="Ohm R."/>
            <person name="Sun H."/>
            <person name="Tunlid A."/>
            <person name="Henrissat B."/>
            <person name="Grigoriev I.V."/>
            <person name="Hibbett D.S."/>
            <person name="Martin F."/>
        </authorList>
    </citation>
    <scope>NUCLEOTIDE SEQUENCE [LARGE SCALE GENOMIC DNA]</scope>
    <source>
        <strain evidence="1 2">SS14</strain>
    </source>
</reference>